<comment type="caution">
    <text evidence="4">The sequence shown here is derived from an EMBL/GenBank/DDBJ whole genome shotgun (WGS) entry which is preliminary data.</text>
</comment>
<keyword evidence="1" id="KW-0677">Repeat</keyword>
<dbReference type="SMART" id="SM00248">
    <property type="entry name" value="ANK"/>
    <property type="match status" value="3"/>
</dbReference>
<evidence type="ECO:0000256" key="1">
    <source>
        <dbReference type="ARBA" id="ARBA00022737"/>
    </source>
</evidence>
<organism evidence="4 5">
    <name type="scientific">Cryomyces antarcticus</name>
    <dbReference type="NCBI Taxonomy" id="329879"/>
    <lineage>
        <taxon>Eukaryota</taxon>
        <taxon>Fungi</taxon>
        <taxon>Dikarya</taxon>
        <taxon>Ascomycota</taxon>
        <taxon>Pezizomycotina</taxon>
        <taxon>Dothideomycetes</taxon>
        <taxon>Dothideomycetes incertae sedis</taxon>
        <taxon>Cryomyces</taxon>
    </lineage>
</organism>
<keyword evidence="2 3" id="KW-0040">ANK repeat</keyword>
<dbReference type="Gene3D" id="1.25.40.20">
    <property type="entry name" value="Ankyrin repeat-containing domain"/>
    <property type="match status" value="1"/>
</dbReference>
<evidence type="ECO:0000256" key="3">
    <source>
        <dbReference type="PROSITE-ProRule" id="PRU00023"/>
    </source>
</evidence>
<dbReference type="InterPro" id="IPR036770">
    <property type="entry name" value="Ankyrin_rpt-contain_sf"/>
</dbReference>
<dbReference type="PROSITE" id="PS50088">
    <property type="entry name" value="ANK_REPEAT"/>
    <property type="match status" value="3"/>
</dbReference>
<dbReference type="PRINTS" id="PR01415">
    <property type="entry name" value="ANKYRIN"/>
</dbReference>
<keyword evidence="4" id="KW-0378">Hydrolase</keyword>
<feature type="repeat" description="ANK" evidence="3">
    <location>
        <begin position="24"/>
        <end position="56"/>
    </location>
</feature>
<protein>
    <submittedName>
        <fullName evidence="4">Glycerophosphocholine phosphodiesterase</fullName>
        <ecNumber evidence="4">3.1.4.46</ecNumber>
    </submittedName>
</protein>
<dbReference type="PANTHER" id="PTHR24198:SF165">
    <property type="entry name" value="ANKYRIN REPEAT-CONTAINING PROTEIN-RELATED"/>
    <property type="match status" value="1"/>
</dbReference>
<dbReference type="GO" id="GO:0008889">
    <property type="term" value="F:glycerophosphodiester phosphodiesterase activity"/>
    <property type="evidence" value="ECO:0007669"/>
    <property type="project" value="UniProtKB-EC"/>
</dbReference>
<sequence length="130" mass="14269">MLLLAENWQGETDEKLHSRRNTSKSGAVLALAAKSNFFSIVRLLVEAGVDINYQDEQGETALHVAARFGHVECAKALLEGSTSQKVDLDVPEKTFAWTPLFIASVDDHLPIVELLIAAGADLERPKNTQR</sequence>
<reference evidence="4 5" key="1">
    <citation type="submission" date="2023-08" db="EMBL/GenBank/DDBJ databases">
        <title>Black Yeasts Isolated from many extreme environments.</title>
        <authorList>
            <person name="Coleine C."/>
            <person name="Stajich J.E."/>
            <person name="Selbmann L."/>
        </authorList>
    </citation>
    <scope>NUCLEOTIDE SEQUENCE [LARGE SCALE GENOMIC DNA]</scope>
    <source>
        <strain evidence="4 5">CCFEE 536</strain>
    </source>
</reference>
<dbReference type="EMBL" id="JAVRRA010027251">
    <property type="protein sequence ID" value="KAK5069012.1"/>
    <property type="molecule type" value="Genomic_DNA"/>
</dbReference>
<name>A0ABR0JSW9_9PEZI</name>
<feature type="repeat" description="ANK" evidence="3">
    <location>
        <begin position="95"/>
        <end position="127"/>
    </location>
</feature>
<dbReference type="PROSITE" id="PS50297">
    <property type="entry name" value="ANK_REP_REGION"/>
    <property type="match status" value="2"/>
</dbReference>
<dbReference type="InterPro" id="IPR002110">
    <property type="entry name" value="Ankyrin_rpt"/>
</dbReference>
<evidence type="ECO:0000313" key="4">
    <source>
        <dbReference type="EMBL" id="KAK5069012.1"/>
    </source>
</evidence>
<dbReference type="SUPFAM" id="SSF48403">
    <property type="entry name" value="Ankyrin repeat"/>
    <property type="match status" value="1"/>
</dbReference>
<keyword evidence="5" id="KW-1185">Reference proteome</keyword>
<proteinExistence type="predicted"/>
<accession>A0ABR0JSW9</accession>
<dbReference type="Pfam" id="PF12796">
    <property type="entry name" value="Ank_2"/>
    <property type="match status" value="1"/>
</dbReference>
<gene>
    <name evidence="4" type="primary">GDE1_3</name>
    <name evidence="4" type="ORF">LTR16_009785</name>
</gene>
<evidence type="ECO:0000313" key="5">
    <source>
        <dbReference type="Proteomes" id="UP001357485"/>
    </source>
</evidence>
<dbReference type="Proteomes" id="UP001357485">
    <property type="component" value="Unassembled WGS sequence"/>
</dbReference>
<dbReference type="EC" id="3.1.4.46" evidence="4"/>
<evidence type="ECO:0000256" key="2">
    <source>
        <dbReference type="ARBA" id="ARBA00023043"/>
    </source>
</evidence>
<dbReference type="PANTHER" id="PTHR24198">
    <property type="entry name" value="ANKYRIN REPEAT AND PROTEIN KINASE DOMAIN-CONTAINING PROTEIN"/>
    <property type="match status" value="1"/>
</dbReference>
<feature type="repeat" description="ANK" evidence="3">
    <location>
        <begin position="57"/>
        <end position="79"/>
    </location>
</feature>